<keyword evidence="7 8" id="KW-0472">Membrane</keyword>
<feature type="transmembrane region" description="Helical" evidence="8">
    <location>
        <begin position="162"/>
        <end position="183"/>
    </location>
</feature>
<sequence>MANDRSSSGGAPTTTIETLVVVRPIKVIAVILAALAMLLMILSVAATTWLEANRVTEGLWEKCRYRLEEEDMVDCEINPSRDWLQACRGLCMVAMILTFVGIVVTSVGLRSSDYRSKYRYYVAGMVIWFCAVGIQLIALVTFPIKFLDEITDRAEARWQFGWAYGIGWGAAIFDFIAGLLLLIDKGAEEVIYREVTVKNKEGFEEEATEPV</sequence>
<evidence type="ECO:0000256" key="1">
    <source>
        <dbReference type="ARBA" id="ARBA00004141"/>
    </source>
</evidence>
<feature type="transmembrane region" description="Helical" evidence="8">
    <location>
        <begin position="27"/>
        <end position="50"/>
    </location>
</feature>
<evidence type="ECO:0000256" key="2">
    <source>
        <dbReference type="ARBA" id="ARBA00004282"/>
    </source>
</evidence>
<comment type="similarity">
    <text evidence="3">Belongs to the TMEM47 family.</text>
</comment>
<protein>
    <recommendedName>
        <fullName evidence="11">Transmembrane protein 47</fullName>
    </recommendedName>
</protein>
<evidence type="ECO:0000313" key="10">
    <source>
        <dbReference type="Proteomes" id="UP001374579"/>
    </source>
</evidence>
<evidence type="ECO:0000256" key="5">
    <source>
        <dbReference type="ARBA" id="ARBA00022949"/>
    </source>
</evidence>
<dbReference type="EMBL" id="JBAMIC010000019">
    <property type="protein sequence ID" value="KAK7093697.1"/>
    <property type="molecule type" value="Genomic_DNA"/>
</dbReference>
<evidence type="ECO:0008006" key="11">
    <source>
        <dbReference type="Google" id="ProtNLM"/>
    </source>
</evidence>
<evidence type="ECO:0000256" key="7">
    <source>
        <dbReference type="ARBA" id="ARBA00023136"/>
    </source>
</evidence>
<keyword evidence="10" id="KW-1185">Reference proteome</keyword>
<evidence type="ECO:0000256" key="3">
    <source>
        <dbReference type="ARBA" id="ARBA00008691"/>
    </source>
</evidence>
<evidence type="ECO:0000313" key="9">
    <source>
        <dbReference type="EMBL" id="KAK7093697.1"/>
    </source>
</evidence>
<feature type="transmembrane region" description="Helical" evidence="8">
    <location>
        <begin position="121"/>
        <end position="142"/>
    </location>
</feature>
<dbReference type="PRINTS" id="PR01077">
    <property type="entry name" value="CLAUDIN"/>
</dbReference>
<dbReference type="Proteomes" id="UP001374579">
    <property type="component" value="Unassembled WGS sequence"/>
</dbReference>
<organism evidence="9 10">
    <name type="scientific">Littorina saxatilis</name>
    <dbReference type="NCBI Taxonomy" id="31220"/>
    <lineage>
        <taxon>Eukaryota</taxon>
        <taxon>Metazoa</taxon>
        <taxon>Spiralia</taxon>
        <taxon>Lophotrochozoa</taxon>
        <taxon>Mollusca</taxon>
        <taxon>Gastropoda</taxon>
        <taxon>Caenogastropoda</taxon>
        <taxon>Littorinimorpha</taxon>
        <taxon>Littorinoidea</taxon>
        <taxon>Littorinidae</taxon>
        <taxon>Littorina</taxon>
    </lineage>
</organism>
<gene>
    <name evidence="9" type="ORF">V1264_007397</name>
</gene>
<dbReference type="PANTHER" id="PTHR14399">
    <property type="entry name" value="P53-INDUCED PROTEIN RELATED"/>
    <property type="match status" value="1"/>
</dbReference>
<dbReference type="PANTHER" id="PTHR14399:SF5">
    <property type="entry name" value="CELL JUNCTION PROTEIN VAB-9"/>
    <property type="match status" value="1"/>
</dbReference>
<dbReference type="Pfam" id="PF00822">
    <property type="entry name" value="PMP22_Claudin"/>
    <property type="match status" value="1"/>
</dbReference>
<accession>A0AAN9AV33</accession>
<dbReference type="GO" id="GO:0098609">
    <property type="term" value="P:cell-cell adhesion"/>
    <property type="evidence" value="ECO:0007669"/>
    <property type="project" value="TreeGrafter"/>
</dbReference>
<keyword evidence="4 8" id="KW-0812">Transmembrane</keyword>
<comment type="caution">
    <text evidence="9">The sequence shown here is derived from an EMBL/GenBank/DDBJ whole genome shotgun (WGS) entry which is preliminary data.</text>
</comment>
<dbReference type="AlphaFoldDB" id="A0AAN9AV33"/>
<feature type="transmembrane region" description="Helical" evidence="8">
    <location>
        <begin position="83"/>
        <end position="109"/>
    </location>
</feature>
<keyword evidence="6 8" id="KW-1133">Transmembrane helix</keyword>
<evidence type="ECO:0000256" key="6">
    <source>
        <dbReference type="ARBA" id="ARBA00022989"/>
    </source>
</evidence>
<dbReference type="InterPro" id="IPR004031">
    <property type="entry name" value="PMP22/EMP/MP20/Claudin"/>
</dbReference>
<dbReference type="GO" id="GO:0016020">
    <property type="term" value="C:membrane"/>
    <property type="evidence" value="ECO:0007669"/>
    <property type="project" value="UniProtKB-SubCell"/>
</dbReference>
<proteinExistence type="inferred from homology"/>
<evidence type="ECO:0000256" key="4">
    <source>
        <dbReference type="ARBA" id="ARBA00022692"/>
    </source>
</evidence>
<keyword evidence="5" id="KW-0965">Cell junction</keyword>
<comment type="subcellular location">
    <subcellularLocation>
        <location evidence="2">Cell junction</location>
    </subcellularLocation>
    <subcellularLocation>
        <location evidence="1">Membrane</location>
        <topology evidence="1">Multi-pass membrane protein</topology>
    </subcellularLocation>
</comment>
<reference evidence="9 10" key="1">
    <citation type="submission" date="2024-02" db="EMBL/GenBank/DDBJ databases">
        <title>Chromosome-scale genome assembly of the rough periwinkle Littorina saxatilis.</title>
        <authorList>
            <person name="De Jode A."/>
            <person name="Faria R."/>
            <person name="Formenti G."/>
            <person name="Sims Y."/>
            <person name="Smith T.P."/>
            <person name="Tracey A."/>
            <person name="Wood J.M.D."/>
            <person name="Zagrodzka Z.B."/>
            <person name="Johannesson K."/>
            <person name="Butlin R.K."/>
            <person name="Leder E.H."/>
        </authorList>
    </citation>
    <scope>NUCLEOTIDE SEQUENCE [LARGE SCALE GENOMIC DNA]</scope>
    <source>
        <strain evidence="9">Snail1</strain>
        <tissue evidence="9">Muscle</tissue>
    </source>
</reference>
<dbReference type="GO" id="GO:0005911">
    <property type="term" value="C:cell-cell junction"/>
    <property type="evidence" value="ECO:0007669"/>
    <property type="project" value="TreeGrafter"/>
</dbReference>
<dbReference type="InterPro" id="IPR015664">
    <property type="entry name" value="P53_induced"/>
</dbReference>
<name>A0AAN9AV33_9CAEN</name>
<evidence type="ECO:0000256" key="8">
    <source>
        <dbReference type="SAM" id="Phobius"/>
    </source>
</evidence>
<dbReference type="Gene3D" id="1.20.140.150">
    <property type="match status" value="1"/>
</dbReference>